<name>A0A396JQ42_MEDTR</name>
<evidence type="ECO:0000313" key="1">
    <source>
        <dbReference type="EMBL" id="RHN78315.1"/>
    </source>
</evidence>
<gene>
    <name evidence="1" type="ORF">MtrunA17_Chr1g0164161</name>
</gene>
<proteinExistence type="predicted"/>
<evidence type="ECO:0000313" key="2">
    <source>
        <dbReference type="Proteomes" id="UP000265566"/>
    </source>
</evidence>
<dbReference type="AlphaFoldDB" id="A0A396JQ42"/>
<organism evidence="1 2">
    <name type="scientific">Medicago truncatula</name>
    <name type="common">Barrel medic</name>
    <name type="synonym">Medicago tribuloides</name>
    <dbReference type="NCBI Taxonomy" id="3880"/>
    <lineage>
        <taxon>Eukaryota</taxon>
        <taxon>Viridiplantae</taxon>
        <taxon>Streptophyta</taxon>
        <taxon>Embryophyta</taxon>
        <taxon>Tracheophyta</taxon>
        <taxon>Spermatophyta</taxon>
        <taxon>Magnoliopsida</taxon>
        <taxon>eudicotyledons</taxon>
        <taxon>Gunneridae</taxon>
        <taxon>Pentapetalae</taxon>
        <taxon>rosids</taxon>
        <taxon>fabids</taxon>
        <taxon>Fabales</taxon>
        <taxon>Fabaceae</taxon>
        <taxon>Papilionoideae</taxon>
        <taxon>50 kb inversion clade</taxon>
        <taxon>NPAAA clade</taxon>
        <taxon>Hologalegina</taxon>
        <taxon>IRL clade</taxon>
        <taxon>Trifolieae</taxon>
        <taxon>Medicago</taxon>
    </lineage>
</organism>
<comment type="caution">
    <text evidence="1">The sequence shown here is derived from an EMBL/GenBank/DDBJ whole genome shotgun (WGS) entry which is preliminary data.</text>
</comment>
<dbReference type="EMBL" id="PSQE01000001">
    <property type="protein sequence ID" value="RHN78315.1"/>
    <property type="molecule type" value="Genomic_DNA"/>
</dbReference>
<protein>
    <submittedName>
        <fullName evidence="1">Uncharacterized protein</fullName>
    </submittedName>
</protein>
<dbReference type="Gramene" id="rna1856">
    <property type="protein sequence ID" value="RHN78315.1"/>
    <property type="gene ID" value="gene1856"/>
</dbReference>
<reference evidence="2" key="1">
    <citation type="journal article" date="2018" name="Nat. Plants">
        <title>Whole-genome landscape of Medicago truncatula symbiotic genes.</title>
        <authorList>
            <person name="Pecrix Y."/>
            <person name="Staton S.E."/>
            <person name="Sallet E."/>
            <person name="Lelandais-Briere C."/>
            <person name="Moreau S."/>
            <person name="Carrere S."/>
            <person name="Blein T."/>
            <person name="Jardinaud M.F."/>
            <person name="Latrasse D."/>
            <person name="Zouine M."/>
            <person name="Zahm M."/>
            <person name="Kreplak J."/>
            <person name="Mayjonade B."/>
            <person name="Satge C."/>
            <person name="Perez M."/>
            <person name="Cauet S."/>
            <person name="Marande W."/>
            <person name="Chantry-Darmon C."/>
            <person name="Lopez-Roques C."/>
            <person name="Bouchez O."/>
            <person name="Berard A."/>
            <person name="Debelle F."/>
            <person name="Munos S."/>
            <person name="Bendahmane A."/>
            <person name="Berges H."/>
            <person name="Niebel A."/>
            <person name="Buitink J."/>
            <person name="Frugier F."/>
            <person name="Benhamed M."/>
            <person name="Crespi M."/>
            <person name="Gouzy J."/>
            <person name="Gamas P."/>
        </authorList>
    </citation>
    <scope>NUCLEOTIDE SEQUENCE [LARGE SCALE GENOMIC DNA]</scope>
    <source>
        <strain evidence="2">cv. Jemalong A17</strain>
    </source>
</reference>
<accession>A0A396JQ42</accession>
<sequence length="67" mass="7503">MTKVTNTPFFIFISVHFDVSSHLPGKILKPFTFFNNNNNTGNTIYVDMLPVDVVVASFPLKLLLCAL</sequence>
<dbReference type="Proteomes" id="UP000265566">
    <property type="component" value="Chromosome 1"/>
</dbReference>